<feature type="non-terminal residue" evidence="2">
    <location>
        <position position="503"/>
    </location>
</feature>
<sequence>KASESNLDFQRQPASTDGKNETPEQMCSRKELHVDLNRPDDTLQVLQDLKHQSGDTAAPNIMENVNQVENQNNDQSNDVDRASRKWKLENNEKVDEKKEETTLEPGHQLIPTAPSHIPPEILTDIETELVYIDEENIHFEFARRFVSPSTQPTVCHSAKGDAPNTSHGRTLPKLDKRLQMMLQEASACYRQKNYTAATEQFSTALELCNQGCAIDVSCTPSSEDACSITSFIETKLVICYLKLGKPDDALNHSYRSISLNPAYFRNHLRLAAVFRCLERYSEAARSSMIANHMYWMAGGTEQRTGDLIKLYWQAMIVEAVATEASFSVMYTPFVTEVTDDKIYEINCAFARKHPDYMEYIYTDTQGNHILPETTNWPSQVPQKYLLTLGFKDKFIGKTMETWSRRKTPIFADREEPYMVVTTEETKMYWENTGKKILPVMDFISTTRLSDDRSVCSRGIEKLHYSSLLGRMQRVEEQYQVINQAMAELATVPYLQDINEKDGE</sequence>
<dbReference type="InterPro" id="IPR029161">
    <property type="entry name" value="SPATA16"/>
</dbReference>
<dbReference type="Proteomes" id="UP000568556">
    <property type="component" value="Unassembled WGS sequence"/>
</dbReference>
<evidence type="ECO:0000256" key="1">
    <source>
        <dbReference type="SAM" id="MobiDB-lite"/>
    </source>
</evidence>
<keyword evidence="3" id="KW-1185">Reference proteome</keyword>
<gene>
    <name evidence="2" type="primary">Spata16</name>
    <name evidence="2" type="ORF">CHOACU_R01813</name>
</gene>
<dbReference type="InterPro" id="IPR011990">
    <property type="entry name" value="TPR-like_helical_dom_sf"/>
</dbReference>
<protein>
    <submittedName>
        <fullName evidence="2">SPT16 protein</fullName>
    </submittedName>
</protein>
<feature type="compositionally biased region" description="Basic and acidic residues" evidence="1">
    <location>
        <begin position="18"/>
        <end position="27"/>
    </location>
</feature>
<feature type="region of interest" description="Disordered" evidence="1">
    <location>
        <begin position="69"/>
        <end position="118"/>
    </location>
</feature>
<evidence type="ECO:0000313" key="2">
    <source>
        <dbReference type="EMBL" id="NXL59361.1"/>
    </source>
</evidence>
<dbReference type="SUPFAM" id="SSF48452">
    <property type="entry name" value="TPR-like"/>
    <property type="match status" value="1"/>
</dbReference>
<feature type="region of interest" description="Disordered" evidence="1">
    <location>
        <begin position="1"/>
        <end position="27"/>
    </location>
</feature>
<dbReference type="AlphaFoldDB" id="A0A7L0TXA1"/>
<feature type="compositionally biased region" description="Basic and acidic residues" evidence="1">
    <location>
        <begin position="78"/>
        <end position="101"/>
    </location>
</feature>
<dbReference type="OrthoDB" id="9930656at2759"/>
<dbReference type="Pfam" id="PF15015">
    <property type="entry name" value="NYD-SP12_N"/>
    <property type="match status" value="1"/>
</dbReference>
<dbReference type="GO" id="GO:0005794">
    <property type="term" value="C:Golgi apparatus"/>
    <property type="evidence" value="ECO:0007669"/>
    <property type="project" value="InterPro"/>
</dbReference>
<dbReference type="GO" id="GO:0007283">
    <property type="term" value="P:spermatogenesis"/>
    <property type="evidence" value="ECO:0007669"/>
    <property type="project" value="InterPro"/>
</dbReference>
<dbReference type="PANTHER" id="PTHR47228:SF1">
    <property type="entry name" value="SPERMATOGENESIS-ASSOCIATED PROTEIN 16"/>
    <property type="match status" value="1"/>
</dbReference>
<comment type="caution">
    <text evidence="2">The sequence shown here is derived from an EMBL/GenBank/DDBJ whole genome shotgun (WGS) entry which is preliminary data.</text>
</comment>
<reference evidence="2 3" key="1">
    <citation type="submission" date="2019-09" db="EMBL/GenBank/DDBJ databases">
        <title>Bird 10,000 Genomes (B10K) Project - Family phase.</title>
        <authorList>
            <person name="Zhang G."/>
        </authorList>
    </citation>
    <scope>NUCLEOTIDE SEQUENCE [LARGE SCALE GENOMIC DNA]</scope>
    <source>
        <strain evidence="2">B10K-DU-008-62</strain>
        <tissue evidence="2">Mixed tissue sample</tissue>
    </source>
</reference>
<proteinExistence type="predicted"/>
<feature type="compositionally biased region" description="Polar residues" evidence="1">
    <location>
        <begin position="1"/>
        <end position="17"/>
    </location>
</feature>
<dbReference type="EMBL" id="VXAQ01000199">
    <property type="protein sequence ID" value="NXL59361.1"/>
    <property type="molecule type" value="Genomic_DNA"/>
</dbReference>
<accession>A0A7L0TXA1</accession>
<evidence type="ECO:0000313" key="3">
    <source>
        <dbReference type="Proteomes" id="UP000568556"/>
    </source>
</evidence>
<feature type="non-terminal residue" evidence="2">
    <location>
        <position position="1"/>
    </location>
</feature>
<organism evidence="2 3">
    <name type="scientific">Chordeiles acutipennis</name>
    <name type="common">Lesser nighthawk</name>
    <name type="synonym">Caprimulgus acutipennis</name>
    <dbReference type="NCBI Taxonomy" id="118183"/>
    <lineage>
        <taxon>Eukaryota</taxon>
        <taxon>Metazoa</taxon>
        <taxon>Chordata</taxon>
        <taxon>Craniata</taxon>
        <taxon>Vertebrata</taxon>
        <taxon>Euteleostomi</taxon>
        <taxon>Archelosauria</taxon>
        <taxon>Archosauria</taxon>
        <taxon>Dinosauria</taxon>
        <taxon>Saurischia</taxon>
        <taxon>Theropoda</taxon>
        <taxon>Coelurosauria</taxon>
        <taxon>Aves</taxon>
        <taxon>Neognathae</taxon>
        <taxon>Neoaves</taxon>
        <taxon>Strisores</taxon>
        <taxon>Caprimulgiformes</taxon>
        <taxon>Caprimulgidae</taxon>
        <taxon>Chordeilinae</taxon>
        <taxon>Chordeiles</taxon>
    </lineage>
</organism>
<dbReference type="Gene3D" id="1.25.40.10">
    <property type="entry name" value="Tetratricopeptide repeat domain"/>
    <property type="match status" value="1"/>
</dbReference>
<dbReference type="PANTHER" id="PTHR47228">
    <property type="entry name" value="SPERMATOGENESIS-ASSOCIATED PROTEIN 16"/>
    <property type="match status" value="1"/>
</dbReference>
<name>A0A7L0TXA1_CHOAC</name>